<dbReference type="Proteomes" id="UP000324233">
    <property type="component" value="Chromosome"/>
</dbReference>
<keyword evidence="1" id="KW-0175">Coiled coil</keyword>
<name>A0A5B9VWD7_9BACT</name>
<proteinExistence type="predicted"/>
<feature type="coiled-coil region" evidence="1">
    <location>
        <begin position="6"/>
        <end position="63"/>
    </location>
</feature>
<evidence type="ECO:0000313" key="2">
    <source>
        <dbReference type="EMBL" id="QEH32542.1"/>
    </source>
</evidence>
<dbReference type="OrthoDB" id="221244at2"/>
<dbReference type="EMBL" id="CP042997">
    <property type="protein sequence ID" value="QEH32542.1"/>
    <property type="molecule type" value="Genomic_DNA"/>
</dbReference>
<dbReference type="RefSeq" id="WP_148591810.1">
    <property type="nucleotide sequence ID" value="NZ_CP042997.1"/>
</dbReference>
<evidence type="ECO:0000256" key="1">
    <source>
        <dbReference type="SAM" id="Coils"/>
    </source>
</evidence>
<dbReference type="AlphaFoldDB" id="A0A5B9VWD7"/>
<gene>
    <name evidence="2" type="ORF">OJF2_10190</name>
</gene>
<organism evidence="2 3">
    <name type="scientific">Aquisphaera giovannonii</name>
    <dbReference type="NCBI Taxonomy" id="406548"/>
    <lineage>
        <taxon>Bacteria</taxon>
        <taxon>Pseudomonadati</taxon>
        <taxon>Planctomycetota</taxon>
        <taxon>Planctomycetia</taxon>
        <taxon>Isosphaerales</taxon>
        <taxon>Isosphaeraceae</taxon>
        <taxon>Aquisphaera</taxon>
    </lineage>
</organism>
<evidence type="ECO:0000313" key="3">
    <source>
        <dbReference type="Proteomes" id="UP000324233"/>
    </source>
</evidence>
<keyword evidence="3" id="KW-1185">Reference proteome</keyword>
<sequence>MSQRPIDELLRELEDQSRLVRGLHAAILESLAIPPDDSLLDSLAEAEASLRNIEGEYAARRAERQPGAGEPSRAMGLLLGPETTGLRVETMVRLKPVPTGIYHLLDPETDPLLTVSITNESFEWRRVCVSAHIEGLSARAIKTVELRPGDREPKVIPMLPSLLPEQARRIVQVQRATLQVRVEIFASIEDARTRNPNWSSLIESHDTHSLLMLARTSSFNSVADPSTGTRRDLSKYYGAWVTPHIEPVQAIVRKAAEKLAGRRIWGYQGERDPEATAAQVRALFDTLAQEGIAYVNSIIDFGAGPGQATQRTRLPRESLRQKAANCIDGTVLFASLLECASLHAGLVLIPGHAFVAWETSRGSRTWDYLETTMISDGDFEAARDRARSLFACFFDPARLRPDDPTGPRLLDLNTLRAQGIWPME</sequence>
<accession>A0A5B9VWD7</accession>
<protein>
    <submittedName>
        <fullName evidence="2">Uncharacterized protein</fullName>
    </submittedName>
</protein>
<dbReference type="KEGG" id="agv:OJF2_10190"/>
<reference evidence="2 3" key="1">
    <citation type="submission" date="2019-08" db="EMBL/GenBank/DDBJ databases">
        <title>Deep-cultivation of Planctomycetes and their phenomic and genomic characterization uncovers novel biology.</title>
        <authorList>
            <person name="Wiegand S."/>
            <person name="Jogler M."/>
            <person name="Boedeker C."/>
            <person name="Pinto D."/>
            <person name="Vollmers J."/>
            <person name="Rivas-Marin E."/>
            <person name="Kohn T."/>
            <person name="Peeters S.H."/>
            <person name="Heuer A."/>
            <person name="Rast P."/>
            <person name="Oberbeckmann S."/>
            <person name="Bunk B."/>
            <person name="Jeske O."/>
            <person name="Meyerdierks A."/>
            <person name="Storesund J.E."/>
            <person name="Kallscheuer N."/>
            <person name="Luecker S."/>
            <person name="Lage O.M."/>
            <person name="Pohl T."/>
            <person name="Merkel B.J."/>
            <person name="Hornburger P."/>
            <person name="Mueller R.-W."/>
            <person name="Bruemmer F."/>
            <person name="Labrenz M."/>
            <person name="Spormann A.M."/>
            <person name="Op den Camp H."/>
            <person name="Overmann J."/>
            <person name="Amann R."/>
            <person name="Jetten M.S.M."/>
            <person name="Mascher T."/>
            <person name="Medema M.H."/>
            <person name="Devos D.P."/>
            <person name="Kaster A.-K."/>
            <person name="Ovreas L."/>
            <person name="Rohde M."/>
            <person name="Galperin M.Y."/>
            <person name="Jogler C."/>
        </authorList>
    </citation>
    <scope>NUCLEOTIDE SEQUENCE [LARGE SCALE GENOMIC DNA]</scope>
    <source>
        <strain evidence="2 3">OJF2</strain>
    </source>
</reference>